<gene>
    <name evidence="6" type="ORF">AWC17_06425</name>
</gene>
<name>A0A1X1ZEF3_9MYCO</name>
<dbReference type="Pfam" id="PF01758">
    <property type="entry name" value="SBF"/>
    <property type="match status" value="1"/>
</dbReference>
<dbReference type="InterPro" id="IPR002657">
    <property type="entry name" value="BilAc:Na_symport/Acr3"/>
</dbReference>
<dbReference type="STRING" id="244292.ABW17_18715"/>
<feature type="transmembrane region" description="Helical" evidence="5">
    <location>
        <begin position="175"/>
        <end position="193"/>
    </location>
</feature>
<feature type="transmembrane region" description="Helical" evidence="5">
    <location>
        <begin position="255"/>
        <end position="275"/>
    </location>
</feature>
<proteinExistence type="predicted"/>
<dbReference type="GO" id="GO:0016020">
    <property type="term" value="C:membrane"/>
    <property type="evidence" value="ECO:0007669"/>
    <property type="project" value="UniProtKB-SubCell"/>
</dbReference>
<organism evidence="6 7">
    <name type="scientific">Mycobacterium nebraskense</name>
    <dbReference type="NCBI Taxonomy" id="244292"/>
    <lineage>
        <taxon>Bacteria</taxon>
        <taxon>Bacillati</taxon>
        <taxon>Actinomycetota</taxon>
        <taxon>Actinomycetes</taxon>
        <taxon>Mycobacteriales</taxon>
        <taxon>Mycobacteriaceae</taxon>
        <taxon>Mycobacterium</taxon>
    </lineage>
</organism>
<feature type="transmembrane region" description="Helical" evidence="5">
    <location>
        <begin position="98"/>
        <end position="125"/>
    </location>
</feature>
<sequence length="285" mass="29998">MTMADAARIAFQISLFVVILGYGLTVQFADVTYLLRRPHLLTRSLLSVLVVAPVIAAVLVGVLDLRSEVAIALVTLAISPLPPLLPRRGEKAGGRAQYGLGLVMVLAVLAVPVIFVAACLMGRAFGRQYVASPLAIAELMLMSVLAPLVAGMVIRKRWPATAARIEGPIERVQRLALPVAMVVLLIAAAPSMWKLLGESTLVAMVLFVGSTVVVGHVLGGPERQSSAVLAFASSCRHPATALTIASANFPNADEHGAVALYGLVTAVIGALYSFWMRRHAATPPA</sequence>
<protein>
    <submittedName>
        <fullName evidence="6">Membrane transporter protein</fullName>
    </submittedName>
</protein>
<evidence type="ECO:0000256" key="5">
    <source>
        <dbReference type="SAM" id="Phobius"/>
    </source>
</evidence>
<dbReference type="AlphaFoldDB" id="A0A1X1ZEF3"/>
<evidence type="ECO:0000256" key="4">
    <source>
        <dbReference type="ARBA" id="ARBA00023136"/>
    </source>
</evidence>
<evidence type="ECO:0000256" key="2">
    <source>
        <dbReference type="ARBA" id="ARBA00022692"/>
    </source>
</evidence>
<dbReference type="InterPro" id="IPR038770">
    <property type="entry name" value="Na+/solute_symporter_sf"/>
</dbReference>
<evidence type="ECO:0000256" key="1">
    <source>
        <dbReference type="ARBA" id="ARBA00004141"/>
    </source>
</evidence>
<dbReference type="OrthoDB" id="581741at2"/>
<dbReference type="Proteomes" id="UP000193781">
    <property type="component" value="Unassembled WGS sequence"/>
</dbReference>
<evidence type="ECO:0000313" key="7">
    <source>
        <dbReference type="Proteomes" id="UP000193781"/>
    </source>
</evidence>
<feature type="transmembrane region" description="Helical" evidence="5">
    <location>
        <begin position="6"/>
        <end position="28"/>
    </location>
</feature>
<comment type="caution">
    <text evidence="6">The sequence shown here is derived from an EMBL/GenBank/DDBJ whole genome shotgun (WGS) entry which is preliminary data.</text>
</comment>
<comment type="subcellular location">
    <subcellularLocation>
        <location evidence="1">Membrane</location>
        <topology evidence="1">Multi-pass membrane protein</topology>
    </subcellularLocation>
</comment>
<keyword evidence="3 5" id="KW-1133">Transmembrane helix</keyword>
<dbReference type="EMBL" id="LQPH01000126">
    <property type="protein sequence ID" value="ORW21719.1"/>
    <property type="molecule type" value="Genomic_DNA"/>
</dbReference>
<keyword evidence="7" id="KW-1185">Reference proteome</keyword>
<reference evidence="6 7" key="1">
    <citation type="submission" date="2016-01" db="EMBL/GenBank/DDBJ databases">
        <title>The new phylogeny of the genus Mycobacterium.</title>
        <authorList>
            <person name="Tarcisio F."/>
            <person name="Conor M."/>
            <person name="Antonella G."/>
            <person name="Elisabetta G."/>
            <person name="Giulia F.S."/>
            <person name="Sara T."/>
            <person name="Anna F."/>
            <person name="Clotilde B."/>
            <person name="Roberto B."/>
            <person name="Veronica D.S."/>
            <person name="Fabio R."/>
            <person name="Monica P."/>
            <person name="Olivier J."/>
            <person name="Enrico T."/>
            <person name="Nicola S."/>
        </authorList>
    </citation>
    <scope>NUCLEOTIDE SEQUENCE [LARGE SCALE GENOMIC DNA]</scope>
    <source>
        <strain evidence="6 7">DSM 44803</strain>
    </source>
</reference>
<feature type="transmembrane region" description="Helical" evidence="5">
    <location>
        <begin position="40"/>
        <end position="63"/>
    </location>
</feature>
<keyword evidence="2 5" id="KW-0812">Transmembrane</keyword>
<keyword evidence="4 5" id="KW-0472">Membrane</keyword>
<dbReference type="Gene3D" id="1.20.1530.20">
    <property type="match status" value="1"/>
</dbReference>
<feature type="transmembrane region" description="Helical" evidence="5">
    <location>
        <begin position="131"/>
        <end position="154"/>
    </location>
</feature>
<evidence type="ECO:0000256" key="3">
    <source>
        <dbReference type="ARBA" id="ARBA00022989"/>
    </source>
</evidence>
<evidence type="ECO:0000313" key="6">
    <source>
        <dbReference type="EMBL" id="ORW21719.1"/>
    </source>
</evidence>
<accession>A0A1X1ZEF3</accession>